<dbReference type="Proteomes" id="UP000269148">
    <property type="component" value="Unassembled WGS sequence"/>
</dbReference>
<accession>A0A3L8GM19</accession>
<reference evidence="2 4" key="2">
    <citation type="submission" date="2018-06" db="EMBL/GenBank/DDBJ databases">
        <title>Mutators as drivers of adaptation in pathogenic bacteria and a risk factor for host jumps and vaccine escape.</title>
        <authorList>
            <person name="Barnes A.C."/>
            <person name="Silayeva O."/>
        </authorList>
    </citation>
    <scope>NUCLEOTIDE SEQUENCE [LARGE SCALE GENOMIC DNA]</scope>
    <source>
        <strain evidence="2 4">QMA0445</strain>
    </source>
</reference>
<dbReference type="InterPro" id="IPR046698">
    <property type="entry name" value="PedC-like"/>
</dbReference>
<dbReference type="SUPFAM" id="SSF52833">
    <property type="entry name" value="Thioredoxin-like"/>
    <property type="match status" value="1"/>
</dbReference>
<evidence type="ECO:0000313" key="2">
    <source>
        <dbReference type="EMBL" id="RLU58962.1"/>
    </source>
</evidence>
<dbReference type="PROSITE" id="PS51354">
    <property type="entry name" value="GLUTAREDOXIN_2"/>
    <property type="match status" value="1"/>
</dbReference>
<gene>
    <name evidence="2" type="ORF">DIY07_01350</name>
    <name evidence="1" type="ORF">DQ08_01430</name>
</gene>
<name>A0A3L8GM19_STRIN</name>
<dbReference type="InterPro" id="IPR036249">
    <property type="entry name" value="Thioredoxin-like_sf"/>
</dbReference>
<dbReference type="KEGG" id="siz:SI82_01715"/>
<dbReference type="EMBL" id="CP007586">
    <property type="protein sequence ID" value="AHY15169.1"/>
    <property type="molecule type" value="Genomic_DNA"/>
</dbReference>
<dbReference type="KEGG" id="sio:DW64_01425"/>
<dbReference type="Pfam" id="PF20207">
    <property type="entry name" value="DUF6568"/>
    <property type="match status" value="1"/>
</dbReference>
<dbReference type="Proteomes" id="UP000025245">
    <property type="component" value="Chromosome"/>
</dbReference>
<dbReference type="CDD" id="cd02947">
    <property type="entry name" value="TRX_family"/>
    <property type="match status" value="1"/>
</dbReference>
<dbReference type="GeneID" id="35765976"/>
<dbReference type="KEGG" id="siq:DQ08_01430"/>
<proteinExistence type="predicted"/>
<dbReference type="Gene3D" id="3.40.30.10">
    <property type="entry name" value="Glutaredoxin"/>
    <property type="match status" value="1"/>
</dbReference>
<dbReference type="EMBL" id="QLQD01000016">
    <property type="protein sequence ID" value="RLU58962.1"/>
    <property type="molecule type" value="Genomic_DNA"/>
</dbReference>
<dbReference type="OrthoDB" id="9792987at2"/>
<evidence type="ECO:0000313" key="1">
    <source>
        <dbReference type="EMBL" id="AHY15169.1"/>
    </source>
</evidence>
<dbReference type="RefSeq" id="WP_003100648.1">
    <property type="nucleotide sequence ID" value="NZ_CP010783.1"/>
</dbReference>
<sequence length="113" mass="12941">MSIEAIFQAFTPVNMDQMETLLQKEELILFVGRLSCPYCRKFAPKLQQASLSQKKEVYFLDSEDLAYFDDIQAFRHQFGMTTVPALLVKHQGSLDLVCDSSMTLSEIEKRLAI</sequence>
<dbReference type="SMR" id="A0A3L8GM19"/>
<organism evidence="2 4">
    <name type="scientific">Streptococcus iniae</name>
    <name type="common">Streptococcus shiloi</name>
    <dbReference type="NCBI Taxonomy" id="1346"/>
    <lineage>
        <taxon>Bacteria</taxon>
        <taxon>Bacillati</taxon>
        <taxon>Bacillota</taxon>
        <taxon>Bacilli</taxon>
        <taxon>Lactobacillales</taxon>
        <taxon>Streptococcaceae</taxon>
        <taxon>Streptococcus</taxon>
    </lineage>
</organism>
<protein>
    <submittedName>
        <fullName evidence="1">Bacterocin transport accessory protein</fullName>
    </submittedName>
    <submittedName>
        <fullName evidence="2">Thiol reductase thioredoxin</fullName>
    </submittedName>
</protein>
<evidence type="ECO:0000313" key="4">
    <source>
        <dbReference type="Proteomes" id="UP000269148"/>
    </source>
</evidence>
<keyword evidence="3" id="KW-1185">Reference proteome</keyword>
<evidence type="ECO:0000313" key="3">
    <source>
        <dbReference type="Proteomes" id="UP000025245"/>
    </source>
</evidence>
<reference evidence="1 3" key="1">
    <citation type="journal article" date="2014" name="Genome Announc.">
        <title>Complete Genome Sequence of a Virulent Strain, Streptococcus iniae ISET0901, Isolated from Diseased Tilapia.</title>
        <authorList>
            <person name="Pridgeon J.W."/>
            <person name="Zhang D."/>
            <person name="Zhang L."/>
        </authorList>
    </citation>
    <scope>NUCLEOTIDE SEQUENCE [LARGE SCALE GENOMIC DNA]</scope>
    <source>
        <strain evidence="1 3">ISET0901</strain>
    </source>
</reference>
<dbReference type="STRING" id="1346.BMF34_01620"/>
<dbReference type="AlphaFoldDB" id="A0A3L8GM19"/>